<protein>
    <submittedName>
        <fullName evidence="3">DNA ligase</fullName>
    </submittedName>
</protein>
<proteinExistence type="predicted"/>
<dbReference type="EMBL" id="VWPH01000001">
    <property type="protein sequence ID" value="KAA5838241.1"/>
    <property type="molecule type" value="Genomic_DNA"/>
</dbReference>
<reference evidence="3 4" key="1">
    <citation type="submission" date="2019-09" db="EMBL/GenBank/DDBJ databases">
        <title>Draft genome sequence of the thermophilic Saccharopolyspora hirsuta VKM Ac-666T.</title>
        <authorList>
            <person name="Lobastova T.G."/>
            <person name="Fokina V."/>
            <person name="Bragin E.Y."/>
            <person name="Shtratnikova V.Y."/>
            <person name="Starodumova I.P."/>
            <person name="Tarlachkov S.V."/>
            <person name="Donova M.V."/>
        </authorList>
    </citation>
    <scope>NUCLEOTIDE SEQUENCE [LARGE SCALE GENOMIC DNA]</scope>
    <source>
        <strain evidence="3 4">VKM Ac-666</strain>
    </source>
</reference>
<accession>A0A5M7CET3</accession>
<gene>
    <name evidence="3" type="ORF">F1721_01990</name>
</gene>
<sequence length="189" mass="21248">MAEDKLATYRRKRDLKRSGEPSGGEPGDQPRFVVQRHDASSLHYDFRLEVDGVLKSWAVPKGPSLDPREKRLATPTEDHPLDYADFEGEIPEGYGAGTVIVWDTGTYRNDTERDGEPVPMADGLDAGHVKVRLHGTKLRGDFALTRSRIRGREQWLLVKVDDDGADRRRNPVSTQPESVLSGRTNDELR</sequence>
<organism evidence="3 4">
    <name type="scientific">Saccharopolyspora hirsuta</name>
    <dbReference type="NCBI Taxonomy" id="1837"/>
    <lineage>
        <taxon>Bacteria</taxon>
        <taxon>Bacillati</taxon>
        <taxon>Actinomycetota</taxon>
        <taxon>Actinomycetes</taxon>
        <taxon>Pseudonocardiales</taxon>
        <taxon>Pseudonocardiaceae</taxon>
        <taxon>Saccharopolyspora</taxon>
    </lineage>
</organism>
<evidence type="ECO:0000313" key="4">
    <source>
        <dbReference type="Proteomes" id="UP000323946"/>
    </source>
</evidence>
<feature type="compositionally biased region" description="Polar residues" evidence="1">
    <location>
        <begin position="171"/>
        <end position="183"/>
    </location>
</feature>
<feature type="region of interest" description="Disordered" evidence="1">
    <location>
        <begin position="1"/>
        <end position="31"/>
    </location>
</feature>
<dbReference type="AlphaFoldDB" id="A0A5M7CET3"/>
<dbReference type="PANTHER" id="PTHR39465">
    <property type="entry name" value="DNA LIGASE D, 3'-PHOSPHOESTERASE DOMAIN"/>
    <property type="match status" value="1"/>
</dbReference>
<comment type="caution">
    <text evidence="3">The sequence shown here is derived from an EMBL/GenBank/DDBJ whole genome shotgun (WGS) entry which is preliminary data.</text>
</comment>
<keyword evidence="4" id="KW-1185">Reference proteome</keyword>
<dbReference type="OrthoDB" id="9802472at2"/>
<keyword evidence="3" id="KW-0436">Ligase</keyword>
<dbReference type="SMR" id="A0A5M7CET3"/>
<dbReference type="Proteomes" id="UP000323946">
    <property type="component" value="Unassembled WGS sequence"/>
</dbReference>
<feature type="region of interest" description="Disordered" evidence="1">
    <location>
        <begin position="60"/>
        <end position="82"/>
    </location>
</feature>
<name>A0A5M7CET3_SACHI</name>
<feature type="compositionally biased region" description="Basic and acidic residues" evidence="1">
    <location>
        <begin position="66"/>
        <end position="82"/>
    </location>
</feature>
<dbReference type="InterPro" id="IPR014144">
    <property type="entry name" value="LigD_PE_domain"/>
</dbReference>
<evidence type="ECO:0000313" key="3">
    <source>
        <dbReference type="EMBL" id="KAA5838241.1"/>
    </source>
</evidence>
<feature type="region of interest" description="Disordered" evidence="1">
    <location>
        <begin position="160"/>
        <end position="189"/>
    </location>
</feature>
<dbReference type="Pfam" id="PF13298">
    <property type="entry name" value="LigD_N"/>
    <property type="match status" value="1"/>
</dbReference>
<feature type="compositionally biased region" description="Basic and acidic residues" evidence="1">
    <location>
        <begin position="160"/>
        <end position="169"/>
    </location>
</feature>
<evidence type="ECO:0000256" key="1">
    <source>
        <dbReference type="SAM" id="MobiDB-lite"/>
    </source>
</evidence>
<dbReference type="PANTHER" id="PTHR39465:SF1">
    <property type="entry name" value="DNA LIGASE D 3'-PHOSPHOESTERASE DOMAIN-CONTAINING PROTEIN"/>
    <property type="match status" value="1"/>
</dbReference>
<dbReference type="RefSeq" id="WP_150064747.1">
    <property type="nucleotide sequence ID" value="NZ_JBEPDJ010000014.1"/>
</dbReference>
<evidence type="ECO:0000259" key="2">
    <source>
        <dbReference type="Pfam" id="PF13298"/>
    </source>
</evidence>
<dbReference type="NCBIfam" id="TIGR02777">
    <property type="entry name" value="LigD_PE_dom"/>
    <property type="match status" value="1"/>
</dbReference>
<feature type="domain" description="DNA ligase D 3'-phosphoesterase" evidence="2">
    <location>
        <begin position="35"/>
        <end position="146"/>
    </location>
</feature>
<dbReference type="GO" id="GO:0016874">
    <property type="term" value="F:ligase activity"/>
    <property type="evidence" value="ECO:0007669"/>
    <property type="project" value="UniProtKB-KW"/>
</dbReference>